<dbReference type="EMBL" id="HG675698">
    <property type="protein sequence ID" value="CDJ42176.1"/>
    <property type="molecule type" value="Genomic_DNA"/>
</dbReference>
<name>U6KW29_EIMTE</name>
<gene>
    <name evidence="3" type="ORF">ETH_00023540</name>
</gene>
<accession>U6KW29</accession>
<dbReference type="GO" id="GO:0045505">
    <property type="term" value="F:dynein intermediate chain binding"/>
    <property type="evidence" value="ECO:0007669"/>
    <property type="project" value="InterPro"/>
</dbReference>
<feature type="domain" description="Dynein heavy chain tail" evidence="2">
    <location>
        <begin position="256"/>
        <end position="584"/>
    </location>
</feature>
<dbReference type="InterPro" id="IPR013594">
    <property type="entry name" value="Dynein_heavy_tail"/>
</dbReference>
<dbReference type="GO" id="GO:0051959">
    <property type="term" value="F:dynein light intermediate chain binding"/>
    <property type="evidence" value="ECO:0007669"/>
    <property type="project" value="InterPro"/>
</dbReference>
<dbReference type="GO" id="GO:0007018">
    <property type="term" value="P:microtubule-based movement"/>
    <property type="evidence" value="ECO:0007669"/>
    <property type="project" value="InterPro"/>
</dbReference>
<reference evidence="3" key="1">
    <citation type="submission" date="2013-10" db="EMBL/GenBank/DDBJ databases">
        <title>Genomic analysis of the causative agents of coccidiosis in chickens.</title>
        <authorList>
            <person name="Reid A.J."/>
            <person name="Blake D."/>
            <person name="Billington K."/>
            <person name="Browne H."/>
            <person name="Dunn M."/>
            <person name="Hung S."/>
            <person name="Kawahara F."/>
            <person name="Miranda-Saavedra D."/>
            <person name="Mourier T."/>
            <person name="Nagra H."/>
            <person name="Otto T.D."/>
            <person name="Rawlings N."/>
            <person name="Sanchez A."/>
            <person name="Sanders M."/>
            <person name="Subramaniam C."/>
            <person name="Tay Y."/>
            <person name="Dear P."/>
            <person name="Doerig C."/>
            <person name="Gruber A."/>
            <person name="Parkinson J."/>
            <person name="Shirley M."/>
            <person name="Wan K.L."/>
            <person name="Berriman M."/>
            <person name="Tomley F."/>
            <person name="Pain A."/>
        </authorList>
    </citation>
    <scope>NUCLEOTIDE SEQUENCE [LARGE SCALE GENOMIC DNA]</scope>
    <source>
        <strain evidence="3">Houghton</strain>
    </source>
</reference>
<protein>
    <recommendedName>
        <fullName evidence="2">Dynein heavy chain tail domain-containing protein</fullName>
    </recommendedName>
</protein>
<proteinExistence type="predicted"/>
<sequence>MTQEEPKSQTSMPLEDRQKGVTTVNGVTEIPRGIPEEGSFPTPDDYWSLAATEYLARWLIAQIQLPGFVADEDWTPEHTKEFAKFCHSKERQRWFLWMSRRPRPPLPRGSEEDGSITERWGLSRLMFSDELPVHCAGPMLQHGGVQQESASALVFVSKRDASKVKREAPEEQLLCVSFHGGVLEGVIAFIRGVYIPVLGQNHAWPQSFKKEVMKRLSNYVSRMTDIVHRAQGCATLVLPLEDLTDVAACLRDRDLIQRLEALAASWTRQVKETLALQEGSEGAIDSGHLGEIQRWTEYAQNLSSLMRQFQEPSLQSALKILDAAKSAYVMQFQAVQQEVLAAASQAAENLKFLEVLRGPCQALREAESHQIPAAATKLLMAVRIVATHSKYYTTPDRIGGLLRNIAGEVIRRGQASVNVDSMWVGDVEEPMKSLQNAVQCGLALNKIFSHLSALIKAEGNASCCWESADSAAFAESDAFVQRCSDLLDVCQAQLQFHPSCQAKQQEERDSIQEGYYSVPPQQNTFSCNLPFFGAFQTEALRSSIRDLQEAFGKTLSRLRAMGRNVLQVKATNWHTEYALFKEQLFKEQNKEVQKEWTSFVERIDVEWREALRRVVRSSLQVRWSFRKAAFGLTADKPAAPTPCTPAKNLGASELATALYPKESKRNSIDASPLLRVFAVLHTDKGAEGGNIMAFDPPMEELKTTIMGVCFDAVHVISQLPKICEALEPV</sequence>
<dbReference type="VEuPathDB" id="ToxoDB:ETH_00023540"/>
<dbReference type="InterPro" id="IPR026983">
    <property type="entry name" value="DHC"/>
</dbReference>
<evidence type="ECO:0000313" key="4">
    <source>
        <dbReference type="Proteomes" id="UP000030747"/>
    </source>
</evidence>
<dbReference type="OrthoDB" id="10251809at2759"/>
<dbReference type="PANTHER" id="PTHR46532">
    <property type="entry name" value="MALE FERTILITY FACTOR KL5"/>
    <property type="match status" value="1"/>
</dbReference>
<dbReference type="GeneID" id="25253820"/>
<dbReference type="Proteomes" id="UP000030747">
    <property type="component" value="Unassembled WGS sequence"/>
</dbReference>
<feature type="region of interest" description="Disordered" evidence="1">
    <location>
        <begin position="1"/>
        <end position="22"/>
    </location>
</feature>
<reference evidence="3" key="2">
    <citation type="submission" date="2013-10" db="EMBL/GenBank/DDBJ databases">
        <authorList>
            <person name="Aslett M."/>
        </authorList>
    </citation>
    <scope>NUCLEOTIDE SEQUENCE [LARGE SCALE GENOMIC DNA]</scope>
    <source>
        <strain evidence="3">Houghton</strain>
    </source>
</reference>
<dbReference type="PANTHER" id="PTHR46532:SF11">
    <property type="entry name" value="DYNEIN AXONEMAL HEAVY CHAIN 12"/>
    <property type="match status" value="1"/>
</dbReference>
<keyword evidence="4" id="KW-1185">Reference proteome</keyword>
<dbReference type="GO" id="GO:0005858">
    <property type="term" value="C:axonemal dynein complex"/>
    <property type="evidence" value="ECO:0007669"/>
    <property type="project" value="TreeGrafter"/>
</dbReference>
<dbReference type="AlphaFoldDB" id="U6KW29"/>
<dbReference type="RefSeq" id="XP_013232926.1">
    <property type="nucleotide sequence ID" value="XM_013377472.1"/>
</dbReference>
<evidence type="ECO:0000256" key="1">
    <source>
        <dbReference type="SAM" id="MobiDB-lite"/>
    </source>
</evidence>
<dbReference type="VEuPathDB" id="ToxoDB:ETH2_0651500"/>
<evidence type="ECO:0000259" key="2">
    <source>
        <dbReference type="Pfam" id="PF08385"/>
    </source>
</evidence>
<organism evidence="3 4">
    <name type="scientific">Eimeria tenella</name>
    <name type="common">Coccidian parasite</name>
    <dbReference type="NCBI Taxonomy" id="5802"/>
    <lineage>
        <taxon>Eukaryota</taxon>
        <taxon>Sar</taxon>
        <taxon>Alveolata</taxon>
        <taxon>Apicomplexa</taxon>
        <taxon>Conoidasida</taxon>
        <taxon>Coccidia</taxon>
        <taxon>Eucoccidiorida</taxon>
        <taxon>Eimeriorina</taxon>
        <taxon>Eimeriidae</taxon>
        <taxon>Eimeria</taxon>
    </lineage>
</organism>
<dbReference type="OMA" id="WHTEYAL"/>
<dbReference type="Pfam" id="PF08385">
    <property type="entry name" value="DHC_N1"/>
    <property type="match status" value="1"/>
</dbReference>
<evidence type="ECO:0000313" key="3">
    <source>
        <dbReference type="EMBL" id="CDJ42176.1"/>
    </source>
</evidence>